<dbReference type="Proteomes" id="UP000754883">
    <property type="component" value="Unassembled WGS sequence"/>
</dbReference>
<protein>
    <submittedName>
        <fullName evidence="1">Uncharacterized protein</fullName>
    </submittedName>
</protein>
<dbReference type="InterPro" id="IPR052973">
    <property type="entry name" value="Fungal_sec-metab_reg_TF"/>
</dbReference>
<name>A0A9N9UAC9_9HYPO</name>
<dbReference type="OrthoDB" id="5362630at2759"/>
<organism evidence="1 2">
    <name type="scientific">Clonostachys byssicola</name>
    <dbReference type="NCBI Taxonomy" id="160290"/>
    <lineage>
        <taxon>Eukaryota</taxon>
        <taxon>Fungi</taxon>
        <taxon>Dikarya</taxon>
        <taxon>Ascomycota</taxon>
        <taxon>Pezizomycotina</taxon>
        <taxon>Sordariomycetes</taxon>
        <taxon>Hypocreomycetidae</taxon>
        <taxon>Hypocreales</taxon>
        <taxon>Bionectriaceae</taxon>
        <taxon>Clonostachys</taxon>
    </lineage>
</organism>
<accession>A0A9N9UAC9</accession>
<gene>
    <name evidence="1" type="ORF">CBYS24578_00017938</name>
</gene>
<dbReference type="AlphaFoldDB" id="A0A9N9UAC9"/>
<comment type="caution">
    <text evidence="1">The sequence shown here is derived from an EMBL/GenBank/DDBJ whole genome shotgun (WGS) entry which is preliminary data.</text>
</comment>
<proteinExistence type="predicted"/>
<dbReference type="EMBL" id="CABFNO020001373">
    <property type="protein sequence ID" value="CAG9983848.1"/>
    <property type="molecule type" value="Genomic_DNA"/>
</dbReference>
<evidence type="ECO:0000313" key="2">
    <source>
        <dbReference type="Proteomes" id="UP000754883"/>
    </source>
</evidence>
<sequence>MLFLLVQVEVEAGDPTDRSPNPGLAQNIMKQWRRNDSRDRNPCVRNRIEESALYRNQDAPFGFFSQRWQSMEMIDISEWASDNVRTINMSVRYLNAPYELKVREFVPIRGDMLEEQWPTKNGQVVHYPLPAYGIATMEEAAVSIGKMIEREISNFIQATLHERVSNGFVWDTYMTAFRRAGNAPTGEERSLLNLTLRLWVLCRINCNSEHIVGEDKLDTPTVVDPDSPYHDSVPASPVLNAQLECIYYTKFLRPWSESVLQLLRSLMEANRREYWLTIYLTLFLLLHSCSMTTRRDKEYASQISLPATFCNPKGINEHNYGSKTLLAQFHMALKGGLPFQQALAGGHQAQKLSDMLTPSEIDFVRSSAIQAAALSEFSHSRQLVYIEE</sequence>
<dbReference type="PANTHER" id="PTHR35392:SF3">
    <property type="entry name" value="ZN(2)-C6 FUNGAL-TYPE DOMAIN-CONTAINING PROTEIN"/>
    <property type="match status" value="1"/>
</dbReference>
<keyword evidence="2" id="KW-1185">Reference proteome</keyword>
<reference evidence="1" key="1">
    <citation type="submission" date="2021-10" db="EMBL/GenBank/DDBJ databases">
        <authorList>
            <person name="Piombo E."/>
        </authorList>
    </citation>
    <scope>NUCLEOTIDE SEQUENCE</scope>
</reference>
<dbReference type="PANTHER" id="PTHR35392">
    <property type="entry name" value="ZN(II)2CYS6 TRANSCRIPTION FACTOR (EUROFUNG)-RELATED-RELATED"/>
    <property type="match status" value="1"/>
</dbReference>
<evidence type="ECO:0000313" key="1">
    <source>
        <dbReference type="EMBL" id="CAG9983848.1"/>
    </source>
</evidence>